<comment type="caution">
    <text evidence="2">The sequence shown here is derived from an EMBL/GenBank/DDBJ whole genome shotgun (WGS) entry which is preliminary data.</text>
</comment>
<dbReference type="RefSeq" id="WP_157021106.1">
    <property type="nucleotide sequence ID" value="NZ_WQLV01000001.1"/>
</dbReference>
<proteinExistence type="predicted"/>
<dbReference type="Proteomes" id="UP000478892">
    <property type="component" value="Unassembled WGS sequence"/>
</dbReference>
<organism evidence="2 3">
    <name type="scientific">Parasedimentitalea huanghaiensis</name>
    <dbReference type="NCBI Taxonomy" id="2682100"/>
    <lineage>
        <taxon>Bacteria</taxon>
        <taxon>Pseudomonadati</taxon>
        <taxon>Pseudomonadota</taxon>
        <taxon>Alphaproteobacteria</taxon>
        <taxon>Rhodobacterales</taxon>
        <taxon>Paracoccaceae</taxon>
        <taxon>Parasedimentitalea</taxon>
    </lineage>
</organism>
<feature type="region of interest" description="Disordered" evidence="1">
    <location>
        <begin position="39"/>
        <end position="61"/>
    </location>
</feature>
<evidence type="ECO:0000313" key="2">
    <source>
        <dbReference type="EMBL" id="MVO14830.1"/>
    </source>
</evidence>
<evidence type="ECO:0000313" key="3">
    <source>
        <dbReference type="Proteomes" id="UP000478892"/>
    </source>
</evidence>
<dbReference type="EMBL" id="WQLV01000001">
    <property type="protein sequence ID" value="MVO14830.1"/>
    <property type="molecule type" value="Genomic_DNA"/>
</dbReference>
<keyword evidence="3" id="KW-1185">Reference proteome</keyword>
<sequence length="89" mass="10066">MNDIFNTARHIVGTPQDHLHDTHLFSAAWATMKAARGQGFDPQRLHPQHLIGHPAPDPEPLDRTLIRVGETVRSYAAKQGYRIQRRHAA</sequence>
<gene>
    <name evidence="2" type="ORF">GO984_03320</name>
</gene>
<evidence type="ECO:0000256" key="1">
    <source>
        <dbReference type="SAM" id="MobiDB-lite"/>
    </source>
</evidence>
<accession>A0A6L6WBB1</accession>
<dbReference type="AlphaFoldDB" id="A0A6L6WBB1"/>
<reference evidence="2 3" key="1">
    <citation type="submission" date="2019-12" db="EMBL/GenBank/DDBJ databases">
        <authorList>
            <person name="Zhang Y.-J."/>
        </authorList>
    </citation>
    <scope>NUCLEOTIDE SEQUENCE [LARGE SCALE GENOMIC DNA]</scope>
    <source>
        <strain evidence="2 3">CY05</strain>
    </source>
</reference>
<protein>
    <submittedName>
        <fullName evidence="2">Uncharacterized protein</fullName>
    </submittedName>
</protein>
<name>A0A6L6WBB1_9RHOB</name>